<sequence length="357" mass="38289">MSPSVPSPYGPLGPPKLGRRGRLRLAAGAGLLTALLAIVAWVSLAGGRTSGPVYDNAGSGVARTWTWDGTDFTAQPSTGSGPFSSASDMAFDRRNGVVVLWDHGCSKLVMGFTGGCRSQVDRTWTWDGRVWTPQHSDASPRAVGQGVMLYDARLRQVVYVNRVAQAWGWSGSAWRALPLGAAPRLAQPGSVADPGLLLVAMGYDERRSQLVLALPDTTWTWDGSRWKQSAGGIDPADSQSDAHAVYDAARGELEYLGARSIWTWDGVRWSSQPKPSLVGGALGYDPIRKNVIVVKDDASACDKTSCATRVWSWDGTTWSEPLVNHKPALPLTRSGGFNLPMAFDESRGVMVLFATAT</sequence>
<reference evidence="2" key="1">
    <citation type="submission" date="2020-10" db="EMBL/GenBank/DDBJ databases">
        <title>Ca. Dormibacterota MAGs.</title>
        <authorList>
            <person name="Montgomery K."/>
        </authorList>
    </citation>
    <scope>NUCLEOTIDE SEQUENCE [LARGE SCALE GENOMIC DNA]</scope>
    <source>
        <strain evidence="2">SC8812_S17_10</strain>
    </source>
</reference>
<evidence type="ECO:0000313" key="2">
    <source>
        <dbReference type="EMBL" id="MBJ7599123.1"/>
    </source>
</evidence>
<keyword evidence="3" id="KW-1185">Reference proteome</keyword>
<comment type="caution">
    <text evidence="2">The sequence shown here is derived from an EMBL/GenBank/DDBJ whole genome shotgun (WGS) entry which is preliminary data.</text>
</comment>
<keyword evidence="1" id="KW-0812">Transmembrane</keyword>
<proteinExistence type="predicted"/>
<evidence type="ECO:0000313" key="3">
    <source>
        <dbReference type="Proteomes" id="UP000612893"/>
    </source>
</evidence>
<gene>
    <name evidence="2" type="ORF">JF922_13730</name>
</gene>
<dbReference type="AlphaFoldDB" id="A0A934KB58"/>
<protein>
    <submittedName>
        <fullName evidence="2">Uncharacterized protein</fullName>
    </submittedName>
</protein>
<accession>A0A934KB58</accession>
<keyword evidence="1" id="KW-1133">Transmembrane helix</keyword>
<evidence type="ECO:0000256" key="1">
    <source>
        <dbReference type="SAM" id="Phobius"/>
    </source>
</evidence>
<keyword evidence="1" id="KW-0472">Membrane</keyword>
<name>A0A934KB58_9BACT</name>
<feature type="transmembrane region" description="Helical" evidence="1">
    <location>
        <begin position="25"/>
        <end position="44"/>
    </location>
</feature>
<organism evidence="2 3">
    <name type="scientific">Candidatus Nephthysia bennettiae</name>
    <dbReference type="NCBI Taxonomy" id="3127016"/>
    <lineage>
        <taxon>Bacteria</taxon>
        <taxon>Bacillati</taxon>
        <taxon>Candidatus Dormiibacterota</taxon>
        <taxon>Candidatus Dormibacteria</taxon>
        <taxon>Candidatus Dormibacterales</taxon>
        <taxon>Candidatus Dormibacteraceae</taxon>
        <taxon>Candidatus Nephthysia</taxon>
    </lineage>
</organism>
<dbReference type="Proteomes" id="UP000612893">
    <property type="component" value="Unassembled WGS sequence"/>
</dbReference>
<dbReference type="EMBL" id="JAEKNR010000142">
    <property type="protein sequence ID" value="MBJ7599123.1"/>
    <property type="molecule type" value="Genomic_DNA"/>
</dbReference>